<sequence length="141" mass="15453">MAAVLSLAEQLDALIKQIKEQVPALRSVVGMEDLDEAMATDALLPAAVVVFSGDYPERSTGSLQQHIGQKLSRYWSVIVILELTRTPAEALNLVEQVNAAGVGWQPCRGVKHLAAAGTRFVDKFDKTRVVYEVRFVTMTII</sequence>
<organism evidence="1 2">
    <name type="scientific">Desulfofustis glycolicus DSM 9705</name>
    <dbReference type="NCBI Taxonomy" id="1121409"/>
    <lineage>
        <taxon>Bacteria</taxon>
        <taxon>Pseudomonadati</taxon>
        <taxon>Thermodesulfobacteriota</taxon>
        <taxon>Desulfobulbia</taxon>
        <taxon>Desulfobulbales</taxon>
        <taxon>Desulfocapsaceae</taxon>
        <taxon>Desulfofustis</taxon>
    </lineage>
</organism>
<dbReference type="AlphaFoldDB" id="A0A1M5S4E5"/>
<gene>
    <name evidence="1" type="ORF">SAMN02745124_00157</name>
</gene>
<dbReference type="RefSeq" id="WP_073372924.1">
    <property type="nucleotide sequence ID" value="NZ_FQXS01000001.1"/>
</dbReference>
<name>A0A1M5S4E5_9BACT</name>
<reference evidence="1 2" key="1">
    <citation type="submission" date="2016-11" db="EMBL/GenBank/DDBJ databases">
        <authorList>
            <person name="Jaros S."/>
            <person name="Januszkiewicz K."/>
            <person name="Wedrychowicz H."/>
        </authorList>
    </citation>
    <scope>NUCLEOTIDE SEQUENCE [LARGE SCALE GENOMIC DNA]</scope>
    <source>
        <strain evidence="1 2">DSM 9705</strain>
    </source>
</reference>
<dbReference type="EMBL" id="FQXS01000001">
    <property type="protein sequence ID" value="SHH33354.1"/>
    <property type="molecule type" value="Genomic_DNA"/>
</dbReference>
<proteinExistence type="predicted"/>
<dbReference type="InterPro" id="IPR056912">
    <property type="entry name" value="Phage_JBD30_tail_term-like"/>
</dbReference>
<dbReference type="STRING" id="1121409.SAMN02745124_00157"/>
<accession>A0A1M5S4E5</accession>
<protein>
    <submittedName>
        <fullName evidence="1">Uncharacterized protein</fullName>
    </submittedName>
</protein>
<evidence type="ECO:0000313" key="1">
    <source>
        <dbReference type="EMBL" id="SHH33354.1"/>
    </source>
</evidence>
<dbReference type="Proteomes" id="UP000184139">
    <property type="component" value="Unassembled WGS sequence"/>
</dbReference>
<evidence type="ECO:0000313" key="2">
    <source>
        <dbReference type="Proteomes" id="UP000184139"/>
    </source>
</evidence>
<dbReference type="Pfam" id="PF23840">
    <property type="entry name" value="Phage_tail_terminator"/>
    <property type="match status" value="1"/>
</dbReference>
<keyword evidence="2" id="KW-1185">Reference proteome</keyword>